<dbReference type="OMA" id="RYWRSYF"/>
<accession>D3AW56</accession>
<feature type="compositionally biased region" description="Basic and acidic residues" evidence="1">
    <location>
        <begin position="1"/>
        <end position="11"/>
    </location>
</feature>
<protein>
    <submittedName>
        <fullName evidence="2">Uncharacterized protein</fullName>
    </submittedName>
</protein>
<dbReference type="EMBL" id="ADBJ01000002">
    <property type="protein sequence ID" value="EFA86529.1"/>
    <property type="molecule type" value="Genomic_DNA"/>
</dbReference>
<feature type="region of interest" description="Disordered" evidence="1">
    <location>
        <begin position="1"/>
        <end position="26"/>
    </location>
</feature>
<dbReference type="RefSeq" id="XP_020438634.1">
    <property type="nucleotide sequence ID" value="XM_020571360.1"/>
</dbReference>
<dbReference type="FunCoup" id="D3AW56">
    <property type="interactions" value="805"/>
</dbReference>
<evidence type="ECO:0000256" key="1">
    <source>
        <dbReference type="SAM" id="MobiDB-lite"/>
    </source>
</evidence>
<sequence>MASIHKNEKNIKKSQSKPSISTEEKGNYPVKDGIVIHDADQRKKIHSMLMDLGNIMSTSDWTKLDEYLEPKAVLNRINEEIIGRISIQEFLSKKNKGILKYFFNRFYYDSEKMLVCSEWITRRKKEKDQYYHEKMVVWFMKLSKENTIKTWYIWRDPFYSRFIEYYEPISEKCWMRNRKPPKKHTASEMCDFVRKKFSYLENADIGGWSGTLHKDVEIRPPWRVHVGKDDCVLGLKKFLNDFEDIGASILEILYDYTQPNVAIYIQLFGATKRDNKERCEDIDLSMIMLEDEQIKYWRCYFYEKDIPENHFSFIIFIKDS</sequence>
<dbReference type="AlphaFoldDB" id="D3AW56"/>
<keyword evidence="3" id="KW-1185">Reference proteome</keyword>
<dbReference type="GeneID" id="31355859"/>
<dbReference type="SUPFAM" id="SSF54427">
    <property type="entry name" value="NTF2-like"/>
    <property type="match status" value="1"/>
</dbReference>
<proteinExistence type="predicted"/>
<dbReference type="InterPro" id="IPR032710">
    <property type="entry name" value="NTF2-like_dom_sf"/>
</dbReference>
<name>D3AW56_HETP5</name>
<dbReference type="Proteomes" id="UP000001396">
    <property type="component" value="Unassembled WGS sequence"/>
</dbReference>
<comment type="caution">
    <text evidence="2">The sequence shown here is derived from an EMBL/GenBank/DDBJ whole genome shotgun (WGS) entry which is preliminary data.</text>
</comment>
<evidence type="ECO:0000313" key="3">
    <source>
        <dbReference type="Proteomes" id="UP000001396"/>
    </source>
</evidence>
<gene>
    <name evidence="2" type="ORF">PPL_00325</name>
</gene>
<organism evidence="2 3">
    <name type="scientific">Heterostelium pallidum (strain ATCC 26659 / Pp 5 / PN500)</name>
    <name type="common">Cellular slime mold</name>
    <name type="synonym">Polysphondylium pallidum</name>
    <dbReference type="NCBI Taxonomy" id="670386"/>
    <lineage>
        <taxon>Eukaryota</taxon>
        <taxon>Amoebozoa</taxon>
        <taxon>Evosea</taxon>
        <taxon>Eumycetozoa</taxon>
        <taxon>Dictyostelia</taxon>
        <taxon>Acytosteliales</taxon>
        <taxon>Acytosteliaceae</taxon>
        <taxon>Heterostelium</taxon>
    </lineage>
</organism>
<reference evidence="2 3" key="1">
    <citation type="journal article" date="2011" name="Genome Res.">
        <title>Phylogeny-wide analysis of social amoeba genomes highlights ancient origins for complex intercellular communication.</title>
        <authorList>
            <person name="Heidel A.J."/>
            <person name="Lawal H.M."/>
            <person name="Felder M."/>
            <person name="Schilde C."/>
            <person name="Helps N.R."/>
            <person name="Tunggal B."/>
            <person name="Rivero F."/>
            <person name="John U."/>
            <person name="Schleicher M."/>
            <person name="Eichinger L."/>
            <person name="Platzer M."/>
            <person name="Noegel A.A."/>
            <person name="Schaap P."/>
            <person name="Gloeckner G."/>
        </authorList>
    </citation>
    <scope>NUCLEOTIDE SEQUENCE [LARGE SCALE GENOMIC DNA]</scope>
    <source>
        <strain evidence="3">ATCC 26659 / Pp 5 / PN500</strain>
    </source>
</reference>
<evidence type="ECO:0000313" key="2">
    <source>
        <dbReference type="EMBL" id="EFA86529.1"/>
    </source>
</evidence>
<dbReference type="InParanoid" id="D3AW56"/>